<evidence type="ECO:0000313" key="3">
    <source>
        <dbReference type="Proteomes" id="UP000052232"/>
    </source>
</evidence>
<feature type="region of interest" description="Disordered" evidence="1">
    <location>
        <begin position="65"/>
        <end position="119"/>
    </location>
</feature>
<proteinExistence type="predicted"/>
<gene>
    <name evidence="2" type="ORF">V473_02630</name>
</gene>
<dbReference type="EMBL" id="JACT01000001">
    <property type="protein sequence ID" value="KMS58700.1"/>
    <property type="molecule type" value="Genomic_DNA"/>
</dbReference>
<protein>
    <submittedName>
        <fullName evidence="2">Uncharacterized protein</fullName>
    </submittedName>
</protein>
<feature type="compositionally biased region" description="Polar residues" evidence="1">
    <location>
        <begin position="90"/>
        <end position="103"/>
    </location>
</feature>
<organism evidence="2 3">
    <name type="scientific">Sphingobium cupriresistens LL01</name>
    <dbReference type="NCBI Taxonomy" id="1420583"/>
    <lineage>
        <taxon>Bacteria</taxon>
        <taxon>Pseudomonadati</taxon>
        <taxon>Pseudomonadota</taxon>
        <taxon>Alphaproteobacteria</taxon>
        <taxon>Sphingomonadales</taxon>
        <taxon>Sphingomonadaceae</taxon>
        <taxon>Sphingobium</taxon>
    </lineage>
</organism>
<dbReference type="STRING" id="1420583.V473_02630"/>
<sequence>MAVERSYAESVIDLDRKISRAIQCGRGITLNPDQLDIMADIGFVSRLAEEKARILQEQAQWRRKKAASINEASSGSIMSGAPTDAPPATDFTSGGTTPQTDGSNARARARQMFDTPATR</sequence>
<dbReference type="AlphaFoldDB" id="A0A0J8AWZ6"/>
<keyword evidence="3" id="KW-1185">Reference proteome</keyword>
<name>A0A0J8AWZ6_9SPHN</name>
<accession>A0A0J8AWZ6</accession>
<reference evidence="2 3" key="1">
    <citation type="journal article" date="2015" name="G3 (Bethesda)">
        <title>Insights into Ongoing Evolution of the Hexachlorocyclohexane Catabolic Pathway from Comparative Genomics of Ten Sphingomonadaceae Strains.</title>
        <authorList>
            <person name="Pearce S.L."/>
            <person name="Oakeshott J.G."/>
            <person name="Pandey G."/>
        </authorList>
    </citation>
    <scope>NUCLEOTIDE SEQUENCE [LARGE SCALE GENOMIC DNA]</scope>
    <source>
        <strain evidence="2 3">LL01</strain>
    </source>
</reference>
<evidence type="ECO:0000313" key="2">
    <source>
        <dbReference type="EMBL" id="KMS58700.1"/>
    </source>
</evidence>
<dbReference type="Proteomes" id="UP000052232">
    <property type="component" value="Unassembled WGS sequence"/>
</dbReference>
<dbReference type="PATRIC" id="fig|1420583.3.peg.528"/>
<comment type="caution">
    <text evidence="2">The sequence shown here is derived from an EMBL/GenBank/DDBJ whole genome shotgun (WGS) entry which is preliminary data.</text>
</comment>
<evidence type="ECO:0000256" key="1">
    <source>
        <dbReference type="SAM" id="MobiDB-lite"/>
    </source>
</evidence>